<name>A0A1I2Z803_9SPHI</name>
<organism evidence="2 3">
    <name type="scientific">Pedobacter insulae</name>
    <dbReference type="NCBI Taxonomy" id="414048"/>
    <lineage>
        <taxon>Bacteria</taxon>
        <taxon>Pseudomonadati</taxon>
        <taxon>Bacteroidota</taxon>
        <taxon>Sphingobacteriia</taxon>
        <taxon>Sphingobacteriales</taxon>
        <taxon>Sphingobacteriaceae</taxon>
        <taxon>Pedobacter</taxon>
    </lineage>
</organism>
<dbReference type="Proteomes" id="UP000199666">
    <property type="component" value="Unassembled WGS sequence"/>
</dbReference>
<feature type="transmembrane region" description="Helical" evidence="1">
    <location>
        <begin position="64"/>
        <end position="88"/>
    </location>
</feature>
<keyword evidence="1" id="KW-0812">Transmembrane</keyword>
<dbReference type="EMBL" id="FOPP01000009">
    <property type="protein sequence ID" value="SFH33679.1"/>
    <property type="molecule type" value="Genomic_DNA"/>
</dbReference>
<proteinExistence type="predicted"/>
<dbReference type="RefSeq" id="WP_090995861.1">
    <property type="nucleotide sequence ID" value="NZ_FOPP01000009.1"/>
</dbReference>
<sequence length="244" mass="27798">MKNTTKSTSDPSKGSENELTKKAWFWIAVITLLILAFSPALVYMSKFKSGGLSSKNIDWSQFGIYLSGTLSPVIALTGAILTFTLGFVSNRHNQTLLKKQEREKRPLINVSFMDKDTSITIALHNKGLGPMIITKYLIENEKTNQEKSGVFDWIESLPCQYGNYTGNQDNLVLREGEKRNLLRLEGELSDVSFINHRDRLRNLLGDLRIKIAYNDIYDTAMPVYTKSFSWFKRHINNPQAPKKN</sequence>
<dbReference type="OrthoDB" id="793060at2"/>
<evidence type="ECO:0000313" key="3">
    <source>
        <dbReference type="Proteomes" id="UP000199666"/>
    </source>
</evidence>
<keyword evidence="1" id="KW-1133">Transmembrane helix</keyword>
<evidence type="ECO:0000313" key="2">
    <source>
        <dbReference type="EMBL" id="SFH33679.1"/>
    </source>
</evidence>
<keyword evidence="1" id="KW-0472">Membrane</keyword>
<reference evidence="2 3" key="1">
    <citation type="submission" date="2016-10" db="EMBL/GenBank/DDBJ databases">
        <authorList>
            <person name="de Groot N.N."/>
        </authorList>
    </citation>
    <scope>NUCLEOTIDE SEQUENCE [LARGE SCALE GENOMIC DNA]</scope>
    <source>
        <strain evidence="2 3">DSM 18684</strain>
    </source>
</reference>
<dbReference type="STRING" id="414048.SAMN04489864_10942"/>
<evidence type="ECO:0000256" key="1">
    <source>
        <dbReference type="SAM" id="Phobius"/>
    </source>
</evidence>
<accession>A0A1I2Z803</accession>
<keyword evidence="3" id="KW-1185">Reference proteome</keyword>
<dbReference type="AlphaFoldDB" id="A0A1I2Z803"/>
<protein>
    <submittedName>
        <fullName evidence="2">Uncharacterized protein</fullName>
    </submittedName>
</protein>
<feature type="transmembrane region" description="Helical" evidence="1">
    <location>
        <begin position="23"/>
        <end position="44"/>
    </location>
</feature>
<gene>
    <name evidence="2" type="ORF">SAMN04489864_10942</name>
</gene>